<evidence type="ECO:0000313" key="3">
    <source>
        <dbReference type="Proteomes" id="UP001157439"/>
    </source>
</evidence>
<proteinExistence type="predicted"/>
<dbReference type="Gene3D" id="3.10.450.50">
    <property type="match status" value="1"/>
</dbReference>
<name>A0AA37TN63_9GAMM</name>
<dbReference type="Proteomes" id="UP001157439">
    <property type="component" value="Unassembled WGS sequence"/>
</dbReference>
<dbReference type="AlphaFoldDB" id="A0AA37TN63"/>
<feature type="chain" id="PRO_5041383882" description="SnoaL-like domain-containing protein" evidence="1">
    <location>
        <begin position="22"/>
        <end position="159"/>
    </location>
</feature>
<evidence type="ECO:0000256" key="1">
    <source>
        <dbReference type="SAM" id="SignalP"/>
    </source>
</evidence>
<evidence type="ECO:0000313" key="2">
    <source>
        <dbReference type="EMBL" id="GLS82485.1"/>
    </source>
</evidence>
<sequence>MLRLGVVLILLFGLLMNKAYADDMPAEQKLALAYLDAYSKNEFSKVEQYYSRESIFEDKTAKRKYKGRYRIINFLKRARSGILESRFQIDHMFNSGSLVVVIGSQYYRGPGEQFGKPGKIIELAIPGVTTLTLDMTENQVKEHIDLLDYQTMTDQLLTQ</sequence>
<accession>A0AA37TN63</accession>
<organism evidence="2 3">
    <name type="scientific">Paraferrimonas haliotis</name>
    <dbReference type="NCBI Taxonomy" id="2013866"/>
    <lineage>
        <taxon>Bacteria</taxon>
        <taxon>Pseudomonadati</taxon>
        <taxon>Pseudomonadota</taxon>
        <taxon>Gammaproteobacteria</taxon>
        <taxon>Alteromonadales</taxon>
        <taxon>Ferrimonadaceae</taxon>
        <taxon>Paraferrimonas</taxon>
    </lineage>
</organism>
<feature type="signal peptide" evidence="1">
    <location>
        <begin position="1"/>
        <end position="21"/>
    </location>
</feature>
<dbReference type="GO" id="GO:0030638">
    <property type="term" value="P:polyketide metabolic process"/>
    <property type="evidence" value="ECO:0007669"/>
    <property type="project" value="InterPro"/>
</dbReference>
<evidence type="ECO:0008006" key="4">
    <source>
        <dbReference type="Google" id="ProtNLM"/>
    </source>
</evidence>
<dbReference type="InterPro" id="IPR032710">
    <property type="entry name" value="NTF2-like_dom_sf"/>
</dbReference>
<protein>
    <recommendedName>
        <fullName evidence="4">SnoaL-like domain-containing protein</fullName>
    </recommendedName>
</protein>
<comment type="caution">
    <text evidence="2">The sequence shown here is derived from an EMBL/GenBank/DDBJ whole genome shotgun (WGS) entry which is preliminary data.</text>
</comment>
<reference evidence="2 3" key="1">
    <citation type="journal article" date="2014" name="Int. J. Syst. Evol. Microbiol.">
        <title>Complete genome sequence of Corynebacterium casei LMG S-19264T (=DSM 44701T), isolated from a smear-ripened cheese.</title>
        <authorList>
            <consortium name="US DOE Joint Genome Institute (JGI-PGF)"/>
            <person name="Walter F."/>
            <person name="Albersmeier A."/>
            <person name="Kalinowski J."/>
            <person name="Ruckert C."/>
        </authorList>
    </citation>
    <scope>NUCLEOTIDE SEQUENCE [LARGE SCALE GENOMIC DNA]</scope>
    <source>
        <strain evidence="2 3">NBRC 112785</strain>
    </source>
</reference>
<keyword evidence="3" id="KW-1185">Reference proteome</keyword>
<dbReference type="InterPro" id="IPR009959">
    <property type="entry name" value="Cyclase_SnoaL-like"/>
</dbReference>
<dbReference type="Pfam" id="PF07366">
    <property type="entry name" value="SnoaL"/>
    <property type="match status" value="1"/>
</dbReference>
<keyword evidence="1" id="KW-0732">Signal</keyword>
<dbReference type="SUPFAM" id="SSF54427">
    <property type="entry name" value="NTF2-like"/>
    <property type="match status" value="1"/>
</dbReference>
<dbReference type="EMBL" id="BSPO01000001">
    <property type="protein sequence ID" value="GLS82485.1"/>
    <property type="molecule type" value="Genomic_DNA"/>
</dbReference>
<gene>
    <name evidence="2" type="ORF">GCM10007894_04620</name>
</gene>